<evidence type="ECO:0000256" key="1">
    <source>
        <dbReference type="SAM" id="MobiDB-lite"/>
    </source>
</evidence>
<accession>A0A5B7EDS8</accession>
<organism evidence="2 3">
    <name type="scientific">Portunus trituberculatus</name>
    <name type="common">Swimming crab</name>
    <name type="synonym">Neptunus trituberculatus</name>
    <dbReference type="NCBI Taxonomy" id="210409"/>
    <lineage>
        <taxon>Eukaryota</taxon>
        <taxon>Metazoa</taxon>
        <taxon>Ecdysozoa</taxon>
        <taxon>Arthropoda</taxon>
        <taxon>Crustacea</taxon>
        <taxon>Multicrustacea</taxon>
        <taxon>Malacostraca</taxon>
        <taxon>Eumalacostraca</taxon>
        <taxon>Eucarida</taxon>
        <taxon>Decapoda</taxon>
        <taxon>Pleocyemata</taxon>
        <taxon>Brachyura</taxon>
        <taxon>Eubrachyura</taxon>
        <taxon>Portunoidea</taxon>
        <taxon>Portunidae</taxon>
        <taxon>Portuninae</taxon>
        <taxon>Portunus</taxon>
    </lineage>
</organism>
<sequence length="120" mass="13228">MHRSNIINAFSKQPGSRQVVHNSQAQHKATHFLKACSECTKGRPQEAFYFAMKKEPNSIIRRAGILSSSPFVSFFPTPAFPSPRFLFLPNPFLLSSSSHPSISPPSLHVSPVDGPEAPLK</sequence>
<dbReference type="EMBL" id="VSRR010002451">
    <property type="protein sequence ID" value="MPC31515.1"/>
    <property type="molecule type" value="Genomic_DNA"/>
</dbReference>
<name>A0A5B7EDS8_PORTR</name>
<evidence type="ECO:0000313" key="3">
    <source>
        <dbReference type="Proteomes" id="UP000324222"/>
    </source>
</evidence>
<reference evidence="2 3" key="1">
    <citation type="submission" date="2019-05" db="EMBL/GenBank/DDBJ databases">
        <title>Another draft genome of Portunus trituberculatus and its Hox gene families provides insights of decapod evolution.</title>
        <authorList>
            <person name="Jeong J.-H."/>
            <person name="Song I."/>
            <person name="Kim S."/>
            <person name="Choi T."/>
            <person name="Kim D."/>
            <person name="Ryu S."/>
            <person name="Kim W."/>
        </authorList>
    </citation>
    <scope>NUCLEOTIDE SEQUENCE [LARGE SCALE GENOMIC DNA]</scope>
    <source>
        <tissue evidence="2">Muscle</tissue>
    </source>
</reference>
<feature type="compositionally biased region" description="Low complexity" evidence="1">
    <location>
        <begin position="97"/>
        <end position="111"/>
    </location>
</feature>
<keyword evidence="3" id="KW-1185">Reference proteome</keyword>
<feature type="region of interest" description="Disordered" evidence="1">
    <location>
        <begin position="97"/>
        <end position="120"/>
    </location>
</feature>
<dbReference type="Proteomes" id="UP000324222">
    <property type="component" value="Unassembled WGS sequence"/>
</dbReference>
<proteinExistence type="predicted"/>
<comment type="caution">
    <text evidence="2">The sequence shown here is derived from an EMBL/GenBank/DDBJ whole genome shotgun (WGS) entry which is preliminary data.</text>
</comment>
<protein>
    <submittedName>
        <fullName evidence="2">Uncharacterized protein</fullName>
    </submittedName>
</protein>
<gene>
    <name evidence="2" type="ORF">E2C01_024807</name>
</gene>
<dbReference type="AlphaFoldDB" id="A0A5B7EDS8"/>
<evidence type="ECO:0000313" key="2">
    <source>
        <dbReference type="EMBL" id="MPC31515.1"/>
    </source>
</evidence>